<dbReference type="Proteomes" id="UP000006044">
    <property type="component" value="Unassembled WGS sequence"/>
</dbReference>
<dbReference type="HOGENOM" id="CLU_027579_1_1_10"/>
<dbReference type="InterPro" id="IPR010723">
    <property type="entry name" value="HemN_C"/>
</dbReference>
<dbReference type="STRING" id="742726.HMPREF9448_01136"/>
<dbReference type="PANTHER" id="PTHR13932:SF5">
    <property type="entry name" value="RADICAL S-ADENOSYL METHIONINE DOMAIN-CONTAINING PROTEIN 1, MITOCHONDRIAL"/>
    <property type="match status" value="1"/>
</dbReference>
<keyword evidence="2" id="KW-0949">S-adenosyl-L-methionine</keyword>
<evidence type="ECO:0000259" key="3">
    <source>
        <dbReference type="PROSITE" id="PS51918"/>
    </source>
</evidence>
<evidence type="ECO:0000256" key="1">
    <source>
        <dbReference type="ARBA" id="ARBA00006100"/>
    </source>
</evidence>
<keyword evidence="2" id="KW-0143">Chaperone</keyword>
<dbReference type="SMART" id="SM00729">
    <property type="entry name" value="Elp3"/>
    <property type="match status" value="1"/>
</dbReference>
<comment type="subcellular location">
    <subcellularLocation>
        <location evidence="2">Cytoplasm</location>
    </subcellularLocation>
</comment>
<dbReference type="OrthoDB" id="9808022at2"/>
<accession>K0XLG1</accession>
<dbReference type="InterPro" id="IPR006638">
    <property type="entry name" value="Elp3/MiaA/NifB-like_rSAM"/>
</dbReference>
<dbReference type="Pfam" id="PF04055">
    <property type="entry name" value="Radical_SAM"/>
    <property type="match status" value="1"/>
</dbReference>
<dbReference type="NCBIfam" id="TIGR00539">
    <property type="entry name" value="hemN_rel"/>
    <property type="match status" value="1"/>
</dbReference>
<comment type="function">
    <text evidence="2">Probably acts as a heme chaperone, transferring heme to an unknown acceptor. Binds one molecule of heme per monomer, possibly covalently. Binds 1 [4Fe-4S] cluster. The cluster is coordinated with 3 cysteines and an exchangeable S-adenosyl-L-methionine.</text>
</comment>
<dbReference type="InterPro" id="IPR034505">
    <property type="entry name" value="Coproporphyrinogen-III_oxidase"/>
</dbReference>
<dbReference type="SFLD" id="SFLDF00562">
    <property type="entry name" value="HemN-like__clustered_with_heat"/>
    <property type="match status" value="1"/>
</dbReference>
<keyword evidence="2" id="KW-0408">Iron</keyword>
<gene>
    <name evidence="4" type="ORF">HMPREF9448_01136</name>
</gene>
<dbReference type="InterPro" id="IPR058240">
    <property type="entry name" value="rSAM_sf"/>
</dbReference>
<dbReference type="InterPro" id="IPR023404">
    <property type="entry name" value="rSAM_horseshoe"/>
</dbReference>
<dbReference type="SFLD" id="SFLDG01065">
    <property type="entry name" value="anaerobic_coproporphyrinogen-I"/>
    <property type="match status" value="1"/>
</dbReference>
<dbReference type="InterPro" id="IPR004559">
    <property type="entry name" value="HemW-like"/>
</dbReference>
<dbReference type="InterPro" id="IPR007197">
    <property type="entry name" value="rSAM"/>
</dbReference>
<keyword evidence="2" id="KW-0479">Metal-binding</keyword>
<dbReference type="GO" id="GO:0046872">
    <property type="term" value="F:metal ion binding"/>
    <property type="evidence" value="ECO:0007669"/>
    <property type="project" value="UniProtKB-UniRule"/>
</dbReference>
<keyword evidence="2" id="KW-0411">Iron-sulfur</keyword>
<comment type="caution">
    <text evidence="4">The sequence shown here is derived from an EMBL/GenBank/DDBJ whole genome shotgun (WGS) entry which is preliminary data.</text>
</comment>
<dbReference type="CDD" id="cd01335">
    <property type="entry name" value="Radical_SAM"/>
    <property type="match status" value="1"/>
</dbReference>
<dbReference type="AlphaFoldDB" id="K0XLG1"/>
<sequence length="376" mass="42941">MAGLYIHIPFCASRCVYCDFFSSTDFSFKRGYIDAVCRELELRIHELRDEPVFTVYLGGGTPSSLSPSERGRLFRTLSTVVDWSVCKEVTLEVNPDDVTPLFISQLKDTPVNRLSMGIQSFDDSDLVFLRRRHTAHAAMEAVDNCLCAGYENISIDLIYGLPGQTVERWTNNLRQAVTLNVPHISAYNLIYEEGTALWRMREKGLVKECEEEESLQMFETLIDVLGFSGYEHYEISNFARSGRYALHNTSYWKGVPYLGLGAAAHSYDGKSRRINPSSLSEYMEALQTGHVAYMEEKETVDSLYNEYILTSLRTCWGLDLKKLEDDFGAERMRYCLEQALAHIRAGRLVVTDNIMRITRKGLFTSDDVMSDLFWVD</sequence>
<keyword evidence="5" id="KW-1185">Reference proteome</keyword>
<dbReference type="PATRIC" id="fig|742726.3.peg.1207"/>
<evidence type="ECO:0000313" key="5">
    <source>
        <dbReference type="Proteomes" id="UP000006044"/>
    </source>
</evidence>
<comment type="similarity">
    <text evidence="1">Belongs to the anaerobic coproporphyrinogen-III oxidase family. HemW subfamily.</text>
</comment>
<organism evidence="4 5">
    <name type="scientific">Barnesiella intestinihominis YIT 11860</name>
    <dbReference type="NCBI Taxonomy" id="742726"/>
    <lineage>
        <taxon>Bacteria</taxon>
        <taxon>Pseudomonadati</taxon>
        <taxon>Bacteroidota</taxon>
        <taxon>Bacteroidia</taxon>
        <taxon>Bacteroidales</taxon>
        <taxon>Barnesiellaceae</taxon>
        <taxon>Barnesiella</taxon>
    </lineage>
</organism>
<dbReference type="GO" id="GO:0006779">
    <property type="term" value="P:porphyrin-containing compound biosynthetic process"/>
    <property type="evidence" value="ECO:0007669"/>
    <property type="project" value="InterPro"/>
</dbReference>
<reference evidence="4 5" key="1">
    <citation type="submission" date="2012-08" db="EMBL/GenBank/DDBJ databases">
        <title>The Genome Sequence of Barnesiella intestinihominis YIT 11860.</title>
        <authorList>
            <consortium name="The Broad Institute Genome Sequencing Platform"/>
            <person name="Earl A."/>
            <person name="Ward D."/>
            <person name="Feldgarden M."/>
            <person name="Gevers D."/>
            <person name="Morotomi M."/>
            <person name="Walker B."/>
            <person name="Young S.K."/>
            <person name="Zeng Q."/>
            <person name="Gargeya S."/>
            <person name="Fitzgerald M."/>
            <person name="Haas B."/>
            <person name="Abouelleil A."/>
            <person name="Alvarado L."/>
            <person name="Arachchi H.M."/>
            <person name="Berlin A.M."/>
            <person name="Chapman S.B."/>
            <person name="Goldberg J."/>
            <person name="Griggs A."/>
            <person name="Gujja S."/>
            <person name="Hansen M."/>
            <person name="Howarth C."/>
            <person name="Imamovic A."/>
            <person name="Larimer J."/>
            <person name="McCowen C."/>
            <person name="Montmayeur A."/>
            <person name="Murphy C."/>
            <person name="Neiman D."/>
            <person name="Pearson M."/>
            <person name="Priest M."/>
            <person name="Roberts A."/>
            <person name="Saif S."/>
            <person name="Shea T."/>
            <person name="Sisk P."/>
            <person name="Sykes S."/>
            <person name="Wortman J."/>
            <person name="Nusbaum C."/>
            <person name="Birren B."/>
        </authorList>
    </citation>
    <scope>NUCLEOTIDE SEQUENCE [LARGE SCALE GENOMIC DNA]</scope>
    <source>
        <strain evidence="4 5">YIT 11860</strain>
    </source>
</reference>
<dbReference type="EMBL" id="ADLE01000008">
    <property type="protein sequence ID" value="EJZ64655.1"/>
    <property type="molecule type" value="Genomic_DNA"/>
</dbReference>
<dbReference type="PROSITE" id="PS51918">
    <property type="entry name" value="RADICAL_SAM"/>
    <property type="match status" value="1"/>
</dbReference>
<protein>
    <recommendedName>
        <fullName evidence="2">Heme chaperone HemW</fullName>
    </recommendedName>
</protein>
<dbReference type="GeneID" id="77848430"/>
<dbReference type="SUPFAM" id="SSF102114">
    <property type="entry name" value="Radical SAM enzymes"/>
    <property type="match status" value="1"/>
</dbReference>
<dbReference type="eggNOG" id="COG0635">
    <property type="taxonomic scope" value="Bacteria"/>
</dbReference>
<name>K0XLG1_9BACT</name>
<dbReference type="Pfam" id="PF06969">
    <property type="entry name" value="HemN_C"/>
    <property type="match status" value="1"/>
</dbReference>
<keyword evidence="2" id="KW-0349">Heme</keyword>
<dbReference type="GO" id="GO:0051539">
    <property type="term" value="F:4 iron, 4 sulfur cluster binding"/>
    <property type="evidence" value="ECO:0007669"/>
    <property type="project" value="UniProtKB-UniRule"/>
</dbReference>
<feature type="domain" description="Radical SAM core" evidence="3">
    <location>
        <begin position="1"/>
        <end position="231"/>
    </location>
</feature>
<dbReference type="SFLD" id="SFLDF00288">
    <property type="entry name" value="HemN-like__clustered_with_nucl"/>
    <property type="match status" value="1"/>
</dbReference>
<evidence type="ECO:0000313" key="4">
    <source>
        <dbReference type="EMBL" id="EJZ64655.1"/>
    </source>
</evidence>
<keyword evidence="2" id="KW-0004">4Fe-4S</keyword>
<keyword evidence="2" id="KW-0963">Cytoplasm</keyword>
<evidence type="ECO:0000256" key="2">
    <source>
        <dbReference type="RuleBase" id="RU364116"/>
    </source>
</evidence>
<dbReference type="PANTHER" id="PTHR13932">
    <property type="entry name" value="COPROPORPHYRINIGEN III OXIDASE"/>
    <property type="match status" value="1"/>
</dbReference>
<dbReference type="GO" id="GO:0005737">
    <property type="term" value="C:cytoplasm"/>
    <property type="evidence" value="ECO:0007669"/>
    <property type="project" value="UniProtKB-SubCell"/>
</dbReference>
<dbReference type="GO" id="GO:0004109">
    <property type="term" value="F:coproporphyrinogen oxidase activity"/>
    <property type="evidence" value="ECO:0007669"/>
    <property type="project" value="InterPro"/>
</dbReference>
<dbReference type="Gene3D" id="3.80.30.20">
    <property type="entry name" value="tm_1862 like domain"/>
    <property type="match status" value="1"/>
</dbReference>
<dbReference type="RefSeq" id="WP_008861623.1">
    <property type="nucleotide sequence ID" value="NZ_JH815204.1"/>
</dbReference>
<proteinExistence type="inferred from homology"/>
<dbReference type="SFLD" id="SFLDS00029">
    <property type="entry name" value="Radical_SAM"/>
    <property type="match status" value="1"/>
</dbReference>